<dbReference type="SUPFAM" id="SSF56925">
    <property type="entry name" value="OMPA-like"/>
    <property type="match status" value="1"/>
</dbReference>
<evidence type="ECO:0000259" key="3">
    <source>
        <dbReference type="Pfam" id="PF13505"/>
    </source>
</evidence>
<organism evidence="4 5">
    <name type="scientific">Legionella lytica</name>
    <dbReference type="NCBI Taxonomy" id="96232"/>
    <lineage>
        <taxon>Bacteria</taxon>
        <taxon>Pseudomonadati</taxon>
        <taxon>Pseudomonadota</taxon>
        <taxon>Gammaproteobacteria</taxon>
        <taxon>Legionellales</taxon>
        <taxon>Legionellaceae</taxon>
        <taxon>Legionella</taxon>
    </lineage>
</organism>
<feature type="domain" description="Outer membrane protein beta-barrel" evidence="3">
    <location>
        <begin position="75"/>
        <end position="261"/>
    </location>
</feature>
<evidence type="ECO:0000256" key="1">
    <source>
        <dbReference type="ARBA" id="ARBA00022729"/>
    </source>
</evidence>
<proteinExistence type="predicted"/>
<dbReference type="InterPro" id="IPR011250">
    <property type="entry name" value="OMP/PagP_B-barrel"/>
</dbReference>
<dbReference type="RefSeq" id="WP_400188026.1">
    <property type="nucleotide sequence ID" value="NZ_JBGORX010000004.1"/>
</dbReference>
<dbReference type="EMBL" id="JBGORX010000004">
    <property type="protein sequence ID" value="MFJ1269203.1"/>
    <property type="molecule type" value="Genomic_DNA"/>
</dbReference>
<comment type="caution">
    <text evidence="4">The sequence shown here is derived from an EMBL/GenBank/DDBJ whole genome shotgun (WGS) entry which is preliminary data.</text>
</comment>
<feature type="signal peptide" evidence="2">
    <location>
        <begin position="1"/>
        <end position="22"/>
    </location>
</feature>
<keyword evidence="5" id="KW-1185">Reference proteome</keyword>
<accession>A0ABW8D928</accession>
<dbReference type="Proteomes" id="UP001615550">
    <property type="component" value="Unassembled WGS sequence"/>
</dbReference>
<keyword evidence="1 2" id="KW-0732">Signal</keyword>
<evidence type="ECO:0000256" key="2">
    <source>
        <dbReference type="SAM" id="SignalP"/>
    </source>
</evidence>
<dbReference type="Pfam" id="PF13505">
    <property type="entry name" value="OMP_b-brl"/>
    <property type="match status" value="1"/>
</dbReference>
<name>A0ABW8D928_9GAMM</name>
<reference evidence="4 5" key="1">
    <citation type="submission" date="2024-08" db="EMBL/GenBank/DDBJ databases">
        <title>Draft Genome Sequence of Legionella lytica strain DSB2004, Isolated From a Fire Sprinkler System.</title>
        <authorList>
            <person name="Everhart A.D."/>
            <person name="Kidane D.T."/>
            <person name="Farone A.L."/>
            <person name="Farone M.B."/>
        </authorList>
    </citation>
    <scope>NUCLEOTIDE SEQUENCE [LARGE SCALE GENOMIC DNA]</scope>
    <source>
        <strain evidence="4 5">DSB2004</strain>
    </source>
</reference>
<evidence type="ECO:0000313" key="5">
    <source>
        <dbReference type="Proteomes" id="UP001615550"/>
    </source>
</evidence>
<gene>
    <name evidence="4" type="ORF">ACD661_11605</name>
</gene>
<feature type="chain" id="PRO_5045616892" evidence="2">
    <location>
        <begin position="23"/>
        <end position="262"/>
    </location>
</feature>
<dbReference type="InterPro" id="IPR027385">
    <property type="entry name" value="Beta-barrel_OMP"/>
</dbReference>
<dbReference type="Gene3D" id="2.40.160.20">
    <property type="match status" value="1"/>
</dbReference>
<sequence length="262" mass="28726">MFFKLNILTACLFTTMSSSIFAGTMGSDTVKHSFYLGVEGGGSVSTEAHLEPVVVINVTSFHPLPNATFNRDIGTAGFVGAFVGYDWNQNVSLQFGYAYRSGYSWRIDGNNGADFSNDPFETYEARGIKIETYLVDLILKPAVDWGGFVPFVKGGIGASRNKIGSFADFDVPTYVNPVQSFNTVVDGHTSTNFAWDAGLGADYFFNKNFSLGFSYRFVGTGPLQTGTHYRDTVLNESGTVQPVRSKNINLNEFSANLTYHFN</sequence>
<evidence type="ECO:0000313" key="4">
    <source>
        <dbReference type="EMBL" id="MFJ1269203.1"/>
    </source>
</evidence>
<protein>
    <submittedName>
        <fullName evidence="4">Outer membrane protein</fullName>
    </submittedName>
</protein>